<comment type="subcellular location">
    <subcellularLocation>
        <location evidence="1">Membrane</location>
        <topology evidence="1">Multi-pass membrane protein</topology>
    </subcellularLocation>
</comment>
<keyword evidence="3 5" id="KW-1133">Transmembrane helix</keyword>
<feature type="transmembrane region" description="Helical" evidence="5">
    <location>
        <begin position="6"/>
        <end position="39"/>
    </location>
</feature>
<keyword evidence="4 5" id="KW-0472">Membrane</keyword>
<comment type="caution">
    <text evidence="6">The sequence shown here is derived from an EMBL/GenBank/DDBJ whole genome shotgun (WGS) entry which is preliminary data.</text>
</comment>
<name>A0ABS2H264_9LACO</name>
<evidence type="ECO:0000256" key="3">
    <source>
        <dbReference type="ARBA" id="ARBA00022989"/>
    </source>
</evidence>
<dbReference type="InterPro" id="IPR003339">
    <property type="entry name" value="ABC/ECF_trnsptr_transmembrane"/>
</dbReference>
<feature type="transmembrane region" description="Helical" evidence="5">
    <location>
        <begin position="199"/>
        <end position="216"/>
    </location>
</feature>
<keyword evidence="2 5" id="KW-0812">Transmembrane</keyword>
<dbReference type="EMBL" id="JACJKU010000079">
    <property type="protein sequence ID" value="MBM6941199.1"/>
    <property type="molecule type" value="Genomic_DNA"/>
</dbReference>
<dbReference type="RefSeq" id="WP_204785437.1">
    <property type="nucleotide sequence ID" value="NZ_CALVGD010000011.1"/>
</dbReference>
<feature type="transmembrane region" description="Helical" evidence="5">
    <location>
        <begin position="46"/>
        <end position="68"/>
    </location>
</feature>
<proteinExistence type="predicted"/>
<evidence type="ECO:0000256" key="2">
    <source>
        <dbReference type="ARBA" id="ARBA00022692"/>
    </source>
</evidence>
<evidence type="ECO:0000256" key="1">
    <source>
        <dbReference type="ARBA" id="ARBA00004141"/>
    </source>
</evidence>
<keyword evidence="7" id="KW-1185">Reference proteome</keyword>
<evidence type="ECO:0000313" key="7">
    <source>
        <dbReference type="Proteomes" id="UP000785625"/>
    </source>
</evidence>
<evidence type="ECO:0000256" key="5">
    <source>
        <dbReference type="SAM" id="Phobius"/>
    </source>
</evidence>
<dbReference type="CDD" id="cd16914">
    <property type="entry name" value="EcfT"/>
    <property type="match status" value="1"/>
</dbReference>
<gene>
    <name evidence="6" type="ORF">H5975_06945</name>
</gene>
<reference evidence="6 7" key="1">
    <citation type="journal article" date="2021" name="Sci. Rep.">
        <title>The distribution of antibiotic resistance genes in chicken gut microbiota commensals.</title>
        <authorList>
            <person name="Juricova H."/>
            <person name="Matiasovicova J."/>
            <person name="Kubasova T."/>
            <person name="Cejkova D."/>
            <person name="Rychlik I."/>
        </authorList>
    </citation>
    <scope>NUCLEOTIDE SEQUENCE [LARGE SCALE GENOMIC DNA]</scope>
    <source>
        <strain evidence="6 7">An574</strain>
    </source>
</reference>
<evidence type="ECO:0000313" key="6">
    <source>
        <dbReference type="EMBL" id="MBM6941199.1"/>
    </source>
</evidence>
<evidence type="ECO:0000256" key="4">
    <source>
        <dbReference type="ARBA" id="ARBA00023136"/>
    </source>
</evidence>
<protein>
    <submittedName>
        <fullName evidence="6">Energy-coupling factor transporter transmembrane protein EcfT</fullName>
    </submittedName>
</protein>
<organism evidence="6 7">
    <name type="scientific">Limosilactobacillus coleohominis</name>
    <dbReference type="NCBI Taxonomy" id="181675"/>
    <lineage>
        <taxon>Bacteria</taxon>
        <taxon>Bacillati</taxon>
        <taxon>Bacillota</taxon>
        <taxon>Bacilli</taxon>
        <taxon>Lactobacillales</taxon>
        <taxon>Lactobacillaceae</taxon>
        <taxon>Limosilactobacillus</taxon>
    </lineage>
</organism>
<feature type="transmembrane region" description="Helical" evidence="5">
    <location>
        <begin position="74"/>
        <end position="96"/>
    </location>
</feature>
<accession>A0ABS2H264</accession>
<dbReference type="Pfam" id="PF02361">
    <property type="entry name" value="CbiQ"/>
    <property type="match status" value="1"/>
</dbReference>
<dbReference type="Proteomes" id="UP000785625">
    <property type="component" value="Unassembled WGS sequence"/>
</dbReference>
<sequence>MNPSIKLLLIIIISLEISFTNHLTANAFIILISVIFLFVHHISKQSFFKLMLVPLIPALALAITIRWFSPSHSWWFATILVSRLYAYCFLGALITVSTTPLELARSLEQNAHLPSQYVYGTLAAVNMVPRTIQEVKIIRVAGQMRGVQLSFWSPRLYFKAVLAAISWSDHLAQAMESQGFVEGQARTYAHPIKVSFRDWGLFFAWIILLQLCLTFFP</sequence>